<organism evidence="2">
    <name type="scientific">Arundo donax</name>
    <name type="common">Giant reed</name>
    <name type="synonym">Donax arundinaceus</name>
    <dbReference type="NCBI Taxonomy" id="35708"/>
    <lineage>
        <taxon>Eukaryota</taxon>
        <taxon>Viridiplantae</taxon>
        <taxon>Streptophyta</taxon>
        <taxon>Embryophyta</taxon>
        <taxon>Tracheophyta</taxon>
        <taxon>Spermatophyta</taxon>
        <taxon>Magnoliopsida</taxon>
        <taxon>Liliopsida</taxon>
        <taxon>Poales</taxon>
        <taxon>Poaceae</taxon>
        <taxon>PACMAD clade</taxon>
        <taxon>Arundinoideae</taxon>
        <taxon>Arundineae</taxon>
        <taxon>Arundo</taxon>
    </lineage>
</organism>
<protein>
    <submittedName>
        <fullName evidence="2">Uncharacterized protein</fullName>
    </submittedName>
</protein>
<evidence type="ECO:0000313" key="2">
    <source>
        <dbReference type="EMBL" id="JAD87433.1"/>
    </source>
</evidence>
<evidence type="ECO:0000256" key="1">
    <source>
        <dbReference type="SAM" id="MobiDB-lite"/>
    </source>
</evidence>
<reference evidence="2" key="1">
    <citation type="submission" date="2014-09" db="EMBL/GenBank/DDBJ databases">
        <authorList>
            <person name="Magalhaes I.L.F."/>
            <person name="Oliveira U."/>
            <person name="Santos F.R."/>
            <person name="Vidigal T.H.D.A."/>
            <person name="Brescovit A.D."/>
            <person name="Santos A.J."/>
        </authorList>
    </citation>
    <scope>NUCLEOTIDE SEQUENCE</scope>
    <source>
        <tissue evidence="2">Shoot tissue taken approximately 20 cm above the soil surface</tissue>
    </source>
</reference>
<accession>A0A0A9DL82</accession>
<proteinExistence type="predicted"/>
<sequence length="125" mass="13677">MPTCGLYHTWSRISSNTLRAESQRRAATRSWRASRTVRGRRRRVPLPGLRVSRTALVASRRRMTESAFRDAIFRFTSSFRRLSASSSSASASASASFPRSILSSPKARGDSRAAQTAGGSAWLAG</sequence>
<name>A0A0A9DL82_ARUDO</name>
<reference evidence="2" key="2">
    <citation type="journal article" date="2015" name="Data Brief">
        <title>Shoot transcriptome of the giant reed, Arundo donax.</title>
        <authorList>
            <person name="Barrero R.A."/>
            <person name="Guerrero F.D."/>
            <person name="Moolhuijzen P."/>
            <person name="Goolsby J.A."/>
            <person name="Tidwell J."/>
            <person name="Bellgard S.E."/>
            <person name="Bellgard M.I."/>
        </authorList>
    </citation>
    <scope>NUCLEOTIDE SEQUENCE</scope>
    <source>
        <tissue evidence="2">Shoot tissue taken approximately 20 cm above the soil surface</tissue>
    </source>
</reference>
<feature type="region of interest" description="Disordered" evidence="1">
    <location>
        <begin position="86"/>
        <end position="125"/>
    </location>
</feature>
<dbReference type="AlphaFoldDB" id="A0A0A9DL82"/>
<feature type="compositionally biased region" description="Low complexity" evidence="1">
    <location>
        <begin position="86"/>
        <end position="100"/>
    </location>
</feature>
<dbReference type="EMBL" id="GBRH01210462">
    <property type="protein sequence ID" value="JAD87433.1"/>
    <property type="molecule type" value="Transcribed_RNA"/>
</dbReference>